<name>A0A1I6GE43_9RHOB</name>
<organism evidence="1 2">
    <name type="scientific">Yoonia tamlensis</name>
    <dbReference type="NCBI Taxonomy" id="390270"/>
    <lineage>
        <taxon>Bacteria</taxon>
        <taxon>Pseudomonadati</taxon>
        <taxon>Pseudomonadota</taxon>
        <taxon>Alphaproteobacteria</taxon>
        <taxon>Rhodobacterales</taxon>
        <taxon>Paracoccaceae</taxon>
        <taxon>Yoonia</taxon>
    </lineage>
</organism>
<accession>A0A1I6GE43</accession>
<keyword evidence="2" id="KW-1185">Reference proteome</keyword>
<reference evidence="2" key="1">
    <citation type="submission" date="2016-10" db="EMBL/GenBank/DDBJ databases">
        <authorList>
            <person name="Varghese N."/>
            <person name="Submissions S."/>
        </authorList>
    </citation>
    <scope>NUCLEOTIDE SEQUENCE [LARGE SCALE GENOMIC DNA]</scope>
    <source>
        <strain evidence="2">DSM 26879</strain>
    </source>
</reference>
<sequence length="79" mass="9184">MSFQKKLQLAQSSCEVVYRDSNELALHDHEQLLRLEELILDMEETAYSLVRLDKKSSAHRLFECVASLHRECLSSNFSI</sequence>
<evidence type="ECO:0000313" key="1">
    <source>
        <dbReference type="EMBL" id="SFR40367.1"/>
    </source>
</evidence>
<dbReference type="AlphaFoldDB" id="A0A1I6GE43"/>
<gene>
    <name evidence="1" type="ORF">SAMN04488005_1487</name>
</gene>
<evidence type="ECO:0000313" key="2">
    <source>
        <dbReference type="Proteomes" id="UP000199478"/>
    </source>
</evidence>
<dbReference type="EMBL" id="FOYP01000001">
    <property type="protein sequence ID" value="SFR40367.1"/>
    <property type="molecule type" value="Genomic_DNA"/>
</dbReference>
<dbReference type="Proteomes" id="UP000199478">
    <property type="component" value="Unassembled WGS sequence"/>
</dbReference>
<proteinExistence type="predicted"/>
<protein>
    <submittedName>
        <fullName evidence="1">Uncharacterized protein</fullName>
    </submittedName>
</protein>